<organism evidence="3 4">
    <name type="scientific">Anaerocolumna aminovalerica</name>
    <dbReference type="NCBI Taxonomy" id="1527"/>
    <lineage>
        <taxon>Bacteria</taxon>
        <taxon>Bacillati</taxon>
        <taxon>Bacillota</taxon>
        <taxon>Clostridia</taxon>
        <taxon>Lachnospirales</taxon>
        <taxon>Lachnospiraceae</taxon>
        <taxon>Anaerocolumna</taxon>
    </lineage>
</organism>
<evidence type="ECO:0000313" key="4">
    <source>
        <dbReference type="Proteomes" id="UP000198806"/>
    </source>
</evidence>
<proteinExistence type="predicted"/>
<dbReference type="STRING" id="1527.SAMN04489757_11032"/>
<evidence type="ECO:0000259" key="2">
    <source>
        <dbReference type="PROSITE" id="PS51677"/>
    </source>
</evidence>
<dbReference type="Gene3D" id="3.20.20.370">
    <property type="entry name" value="Glycoside hydrolase/deacetylase"/>
    <property type="match status" value="1"/>
</dbReference>
<accession>A0A1I5EMW2</accession>
<evidence type="ECO:0000256" key="1">
    <source>
        <dbReference type="SAM" id="Phobius"/>
    </source>
</evidence>
<evidence type="ECO:0000313" key="3">
    <source>
        <dbReference type="EMBL" id="SFO12855.1"/>
    </source>
</evidence>
<dbReference type="Proteomes" id="UP000198806">
    <property type="component" value="Unassembled WGS sequence"/>
</dbReference>
<dbReference type="GO" id="GO:0016810">
    <property type="term" value="F:hydrolase activity, acting on carbon-nitrogen (but not peptide) bonds"/>
    <property type="evidence" value="ECO:0007669"/>
    <property type="project" value="InterPro"/>
</dbReference>
<dbReference type="InterPro" id="IPR002509">
    <property type="entry name" value="NODB_dom"/>
</dbReference>
<keyword evidence="4" id="KW-1185">Reference proteome</keyword>
<dbReference type="InterPro" id="IPR050248">
    <property type="entry name" value="Polysacc_deacetylase_ArnD"/>
</dbReference>
<dbReference type="Pfam" id="PF01522">
    <property type="entry name" value="Polysacc_deac_1"/>
    <property type="match status" value="1"/>
</dbReference>
<dbReference type="OrthoDB" id="9806342at2"/>
<gene>
    <name evidence="3" type="ORF">SAMN04489757_11032</name>
</gene>
<feature type="domain" description="NodB homology" evidence="2">
    <location>
        <begin position="146"/>
        <end position="336"/>
    </location>
</feature>
<name>A0A1I5EMW2_9FIRM</name>
<dbReference type="PANTHER" id="PTHR10587">
    <property type="entry name" value="GLYCOSYL TRANSFERASE-RELATED"/>
    <property type="match status" value="1"/>
</dbReference>
<keyword evidence="1" id="KW-1133">Transmembrane helix</keyword>
<reference evidence="3 4" key="1">
    <citation type="submission" date="2016-10" db="EMBL/GenBank/DDBJ databases">
        <authorList>
            <person name="de Groot N.N."/>
        </authorList>
    </citation>
    <scope>NUCLEOTIDE SEQUENCE [LARGE SCALE GENOMIC DNA]</scope>
    <source>
        <strain evidence="3 4">DSM 1283</strain>
    </source>
</reference>
<dbReference type="CDD" id="cd10944">
    <property type="entry name" value="CE4_SmPgdA_like"/>
    <property type="match status" value="1"/>
</dbReference>
<sequence length="351" mass="40758">MEKNKKENIIIGVLLLILAILLIRLLLLKKGNDLVAIQDTGTPHMFSDNSTQLPSKLENEAALHNDLYKEEIYSEEGNSKRAINELEDSQIKTDIEDGTVDNKVFDDKNLDKEKIVSQDKHFAYMDLFPDMYVETVKPVIQLKDRKVAYLSFDDGPSRITKDILKILEEEGIKATFFVIGSTLTEDGEECLKMMIEQGHEIGIHTYSHNYKKIYASVEAYLEDFYTVYEQIYEITGVQPKIFRFPWGSINSYNKNINNQLITEMERRGFTYYDWNVSAEDSIGKPTEYNVWKNVMKDVEKYKYPIILMHDSATNRVTANSLKKVIKSIREKGYDFDTLNNREPYQFGKTNK</sequence>
<keyword evidence="1" id="KW-0472">Membrane</keyword>
<protein>
    <submittedName>
        <fullName evidence="3">Peptidoglycan/xylan/chitin deacetylase, PgdA/CDA1 family</fullName>
    </submittedName>
</protein>
<dbReference type="RefSeq" id="WP_091685739.1">
    <property type="nucleotide sequence ID" value="NZ_BAABFM010000061.1"/>
</dbReference>
<keyword evidence="1" id="KW-0812">Transmembrane</keyword>
<dbReference type="EMBL" id="FOWD01000010">
    <property type="protein sequence ID" value="SFO12855.1"/>
    <property type="molecule type" value="Genomic_DNA"/>
</dbReference>
<dbReference type="GO" id="GO:0005975">
    <property type="term" value="P:carbohydrate metabolic process"/>
    <property type="evidence" value="ECO:0007669"/>
    <property type="project" value="InterPro"/>
</dbReference>
<feature type="transmembrane region" description="Helical" evidence="1">
    <location>
        <begin position="9"/>
        <end position="27"/>
    </location>
</feature>
<dbReference type="SUPFAM" id="SSF88713">
    <property type="entry name" value="Glycoside hydrolase/deacetylase"/>
    <property type="match status" value="1"/>
</dbReference>
<dbReference type="PROSITE" id="PS51677">
    <property type="entry name" value="NODB"/>
    <property type="match status" value="1"/>
</dbReference>
<dbReference type="InterPro" id="IPR011330">
    <property type="entry name" value="Glyco_hydro/deAcase_b/a-brl"/>
</dbReference>
<dbReference type="AlphaFoldDB" id="A0A1I5EMW2"/>
<dbReference type="PANTHER" id="PTHR10587:SF125">
    <property type="entry name" value="POLYSACCHARIDE DEACETYLASE YHEN-RELATED"/>
    <property type="match status" value="1"/>
</dbReference>